<dbReference type="InterPro" id="IPR001314">
    <property type="entry name" value="Peptidase_S1A"/>
</dbReference>
<proteinExistence type="evidence at transcript level"/>
<feature type="domain" description="Peptidase S1" evidence="8">
    <location>
        <begin position="50"/>
        <end position="282"/>
    </location>
</feature>
<dbReference type="InterPro" id="IPR001254">
    <property type="entry name" value="Trypsin_dom"/>
</dbReference>
<protein>
    <submittedName>
        <fullName evidence="9">Chymotrypsin-like serine protease</fullName>
    </submittedName>
</protein>
<dbReference type="AlphaFoldDB" id="A0A410KKC8"/>
<dbReference type="PANTHER" id="PTHR24276:SF91">
    <property type="entry name" value="AT26814P-RELATED"/>
    <property type="match status" value="1"/>
</dbReference>
<dbReference type="InterPro" id="IPR033116">
    <property type="entry name" value="TRYPSIN_SER"/>
</dbReference>
<comment type="similarity">
    <text evidence="1">Belongs to the peptidase S1 family.</text>
</comment>
<evidence type="ECO:0000313" key="9">
    <source>
        <dbReference type="EMBL" id="QAR48645.1"/>
    </source>
</evidence>
<evidence type="ECO:0000256" key="1">
    <source>
        <dbReference type="ARBA" id="ARBA00007664"/>
    </source>
</evidence>
<evidence type="ECO:0000256" key="2">
    <source>
        <dbReference type="ARBA" id="ARBA00022670"/>
    </source>
</evidence>
<dbReference type="GO" id="GO:0004252">
    <property type="term" value="F:serine-type endopeptidase activity"/>
    <property type="evidence" value="ECO:0007669"/>
    <property type="project" value="InterPro"/>
</dbReference>
<dbReference type="PANTHER" id="PTHR24276">
    <property type="entry name" value="POLYSERASE-RELATED"/>
    <property type="match status" value="1"/>
</dbReference>
<dbReference type="InterPro" id="IPR018114">
    <property type="entry name" value="TRYPSIN_HIS"/>
</dbReference>
<evidence type="ECO:0000256" key="7">
    <source>
        <dbReference type="SAM" id="SignalP"/>
    </source>
</evidence>
<sequence>MKVLLYALALVAVVAGYQEPTRFYHSNYGIAEAARIKQLEQALDFDGSRITGGSNANVGAHPHLGGLVISLSGGRQSVCGSSLLTNTRSVTAAHCWFDGVNQAQSFQIVWGSDRLFSGGTRVNTNNIVMHPNWNWNNLNNDVAVIVHNFVGFTNNINRILLASGNNAFAGQWATAAGYGRTSDTASITNTQAKRHVTVQVITNAVCRNTFGTIIVDSTICVATTGGNSPCPGDSGGPLAIGSGNNRQLIGIVSFGARAGCTRGFPAAFARVTSFNSWISGRL</sequence>
<dbReference type="CDD" id="cd00190">
    <property type="entry name" value="Tryp_SPc"/>
    <property type="match status" value="1"/>
</dbReference>
<evidence type="ECO:0000256" key="4">
    <source>
        <dbReference type="ARBA" id="ARBA00022825"/>
    </source>
</evidence>
<dbReference type="Pfam" id="PF00089">
    <property type="entry name" value="Trypsin"/>
    <property type="match status" value="1"/>
</dbReference>
<dbReference type="EMBL" id="MH201552">
    <property type="protein sequence ID" value="QAR48645.1"/>
    <property type="molecule type" value="mRNA"/>
</dbReference>
<dbReference type="PROSITE" id="PS00135">
    <property type="entry name" value="TRYPSIN_SER"/>
    <property type="match status" value="1"/>
</dbReference>
<dbReference type="PRINTS" id="PR00722">
    <property type="entry name" value="CHYMOTRYPSIN"/>
</dbReference>
<feature type="chain" id="PRO_5019503614" evidence="7">
    <location>
        <begin position="17"/>
        <end position="282"/>
    </location>
</feature>
<accession>A0A410KKC8</accession>
<dbReference type="PROSITE" id="PS50240">
    <property type="entry name" value="TRYPSIN_DOM"/>
    <property type="match status" value="1"/>
</dbReference>
<organism evidence="9">
    <name type="scientific">Chilo infuscatellus</name>
    <dbReference type="NCBI Taxonomy" id="236790"/>
    <lineage>
        <taxon>Eukaryota</taxon>
        <taxon>Metazoa</taxon>
        <taxon>Ecdysozoa</taxon>
        <taxon>Arthropoda</taxon>
        <taxon>Hexapoda</taxon>
        <taxon>Insecta</taxon>
        <taxon>Pterygota</taxon>
        <taxon>Neoptera</taxon>
        <taxon>Endopterygota</taxon>
        <taxon>Lepidoptera</taxon>
        <taxon>Glossata</taxon>
        <taxon>Ditrysia</taxon>
        <taxon>Pyraloidea</taxon>
        <taxon>Crambidae</taxon>
        <taxon>Crambinae</taxon>
        <taxon>Chilo</taxon>
    </lineage>
</organism>
<evidence type="ECO:0000256" key="5">
    <source>
        <dbReference type="ARBA" id="ARBA00023157"/>
    </source>
</evidence>
<dbReference type="GO" id="GO:0006508">
    <property type="term" value="P:proteolysis"/>
    <property type="evidence" value="ECO:0007669"/>
    <property type="project" value="UniProtKB-KW"/>
</dbReference>
<keyword evidence="5" id="KW-1015">Disulfide bond</keyword>
<keyword evidence="7" id="KW-0732">Signal</keyword>
<reference evidence="9" key="1">
    <citation type="submission" date="2018-04" db="EMBL/GenBank/DDBJ databases">
        <title>Characterization of the sugarcane shoot borer Chilo infuscatellus (Snellen) transcriptome and genes involved in digestion, detoxification and RNA interference.</title>
        <authorList>
            <person name="Wang J."/>
            <person name="Wang W."/>
            <person name="Chen L."/>
            <person name="Huang M."/>
            <person name="Wang R."/>
            <person name="Gao S."/>
        </authorList>
    </citation>
    <scope>NUCLEOTIDE SEQUENCE</scope>
</reference>
<dbReference type="InterPro" id="IPR050430">
    <property type="entry name" value="Peptidase_S1"/>
</dbReference>
<dbReference type="SMART" id="SM00020">
    <property type="entry name" value="Tryp_SPc"/>
    <property type="match status" value="1"/>
</dbReference>
<keyword evidence="2 6" id="KW-0645">Protease</keyword>
<dbReference type="Gene3D" id="2.40.10.10">
    <property type="entry name" value="Trypsin-like serine proteases"/>
    <property type="match status" value="2"/>
</dbReference>
<keyword evidence="4 6" id="KW-0720">Serine protease</keyword>
<evidence type="ECO:0000256" key="3">
    <source>
        <dbReference type="ARBA" id="ARBA00022801"/>
    </source>
</evidence>
<keyword evidence="3 6" id="KW-0378">Hydrolase</keyword>
<dbReference type="InterPro" id="IPR043504">
    <property type="entry name" value="Peptidase_S1_PA_chymotrypsin"/>
</dbReference>
<evidence type="ECO:0000256" key="6">
    <source>
        <dbReference type="RuleBase" id="RU363034"/>
    </source>
</evidence>
<feature type="signal peptide" evidence="7">
    <location>
        <begin position="1"/>
        <end position="16"/>
    </location>
</feature>
<evidence type="ECO:0000259" key="8">
    <source>
        <dbReference type="PROSITE" id="PS50240"/>
    </source>
</evidence>
<name>A0A410KKC8_9NEOP</name>
<dbReference type="PROSITE" id="PS00134">
    <property type="entry name" value="TRYPSIN_HIS"/>
    <property type="match status" value="1"/>
</dbReference>
<dbReference type="InterPro" id="IPR009003">
    <property type="entry name" value="Peptidase_S1_PA"/>
</dbReference>
<dbReference type="SUPFAM" id="SSF50494">
    <property type="entry name" value="Trypsin-like serine proteases"/>
    <property type="match status" value="1"/>
</dbReference>